<keyword evidence="4 6" id="KW-1133">Transmembrane helix</keyword>
<feature type="region of interest" description="Disordered" evidence="7">
    <location>
        <begin position="1"/>
        <end position="45"/>
    </location>
</feature>
<comment type="caution">
    <text evidence="6">Lacks conserved residue(s) required for the propagation of feature annotation.</text>
</comment>
<dbReference type="InterPro" id="IPR002528">
    <property type="entry name" value="MATE_fam"/>
</dbReference>
<proteinExistence type="inferred from homology"/>
<feature type="transmembrane region" description="Helical" evidence="6">
    <location>
        <begin position="210"/>
        <end position="228"/>
    </location>
</feature>
<feature type="transmembrane region" description="Helical" evidence="6">
    <location>
        <begin position="289"/>
        <end position="314"/>
    </location>
</feature>
<feature type="compositionally biased region" description="Basic and acidic residues" evidence="7">
    <location>
        <begin position="33"/>
        <end position="45"/>
    </location>
</feature>
<dbReference type="InterPro" id="IPR045069">
    <property type="entry name" value="MATE_euk"/>
</dbReference>
<evidence type="ECO:0000256" key="4">
    <source>
        <dbReference type="ARBA" id="ARBA00022989"/>
    </source>
</evidence>
<dbReference type="PANTHER" id="PTHR11206">
    <property type="entry name" value="MULTIDRUG RESISTANCE PROTEIN"/>
    <property type="match status" value="1"/>
</dbReference>
<evidence type="ECO:0000256" key="5">
    <source>
        <dbReference type="ARBA" id="ARBA00023136"/>
    </source>
</evidence>
<evidence type="ECO:0000313" key="9">
    <source>
        <dbReference type="Proteomes" id="UP001497392"/>
    </source>
</evidence>
<dbReference type="NCBIfam" id="TIGR00797">
    <property type="entry name" value="matE"/>
    <property type="match status" value="1"/>
</dbReference>
<dbReference type="EMBL" id="CAXHTA020000009">
    <property type="protein sequence ID" value="CAL5223774.1"/>
    <property type="molecule type" value="Genomic_DNA"/>
</dbReference>
<evidence type="ECO:0000313" key="8">
    <source>
        <dbReference type="EMBL" id="CAL5223774.1"/>
    </source>
</evidence>
<comment type="similarity">
    <text evidence="2 6">Belongs to the multi antimicrobial extrusion (MATE) (TC 2.A.66.1) family.</text>
</comment>
<evidence type="ECO:0000256" key="1">
    <source>
        <dbReference type="ARBA" id="ARBA00004141"/>
    </source>
</evidence>
<keyword evidence="3 6" id="KW-0812">Transmembrane</keyword>
<organism evidence="8 9">
    <name type="scientific">Coccomyxa viridis</name>
    <dbReference type="NCBI Taxonomy" id="1274662"/>
    <lineage>
        <taxon>Eukaryota</taxon>
        <taxon>Viridiplantae</taxon>
        <taxon>Chlorophyta</taxon>
        <taxon>core chlorophytes</taxon>
        <taxon>Trebouxiophyceae</taxon>
        <taxon>Trebouxiophyceae incertae sedis</taxon>
        <taxon>Coccomyxaceae</taxon>
        <taxon>Coccomyxa</taxon>
    </lineage>
</organism>
<feature type="transmembrane region" description="Helical" evidence="6">
    <location>
        <begin position="240"/>
        <end position="264"/>
    </location>
</feature>
<protein>
    <recommendedName>
        <fullName evidence="6">Protein DETOXIFICATION</fullName>
    </recommendedName>
    <alternativeName>
        <fullName evidence="6">Multidrug and toxic compound extrusion protein</fullName>
    </alternativeName>
</protein>
<evidence type="ECO:0000256" key="3">
    <source>
        <dbReference type="ARBA" id="ARBA00022692"/>
    </source>
</evidence>
<feature type="transmembrane region" description="Helical" evidence="6">
    <location>
        <begin position="408"/>
        <end position="431"/>
    </location>
</feature>
<gene>
    <name evidence="8" type="primary">g6339</name>
    <name evidence="8" type="ORF">VP750_LOCUS5433</name>
</gene>
<dbReference type="CDD" id="cd13132">
    <property type="entry name" value="MATE_eukaryotic"/>
    <property type="match status" value="1"/>
</dbReference>
<feature type="region of interest" description="Disordered" evidence="7">
    <location>
        <begin position="540"/>
        <end position="566"/>
    </location>
</feature>
<dbReference type="Proteomes" id="UP001497392">
    <property type="component" value="Unassembled WGS sequence"/>
</dbReference>
<reference evidence="8 9" key="1">
    <citation type="submission" date="2024-06" db="EMBL/GenBank/DDBJ databases">
        <authorList>
            <person name="Kraege A."/>
            <person name="Thomma B."/>
        </authorList>
    </citation>
    <scope>NUCLEOTIDE SEQUENCE [LARGE SCALE GENOMIC DNA]</scope>
</reference>
<comment type="subcellular location">
    <subcellularLocation>
        <location evidence="1">Membrane</location>
        <topology evidence="1">Multi-pass membrane protein</topology>
    </subcellularLocation>
</comment>
<feature type="transmembrane region" description="Helical" evidence="6">
    <location>
        <begin position="443"/>
        <end position="463"/>
    </location>
</feature>
<feature type="transmembrane region" description="Helical" evidence="6">
    <location>
        <begin position="364"/>
        <end position="388"/>
    </location>
</feature>
<comment type="caution">
    <text evidence="8">The sequence shown here is derived from an EMBL/GenBank/DDBJ whole genome shotgun (WGS) entry which is preliminary data.</text>
</comment>
<keyword evidence="9" id="KW-1185">Reference proteome</keyword>
<dbReference type="Pfam" id="PF01554">
    <property type="entry name" value="MatE"/>
    <property type="match status" value="2"/>
</dbReference>
<feature type="transmembrane region" description="Helical" evidence="6">
    <location>
        <begin position="469"/>
        <end position="491"/>
    </location>
</feature>
<name>A0ABP1FXQ7_9CHLO</name>
<evidence type="ECO:0000256" key="2">
    <source>
        <dbReference type="ARBA" id="ARBA00010199"/>
    </source>
</evidence>
<evidence type="ECO:0000256" key="6">
    <source>
        <dbReference type="RuleBase" id="RU004914"/>
    </source>
</evidence>
<keyword evidence="5 6" id="KW-0472">Membrane</keyword>
<feature type="transmembrane region" description="Helical" evidence="6">
    <location>
        <begin position="326"/>
        <end position="344"/>
    </location>
</feature>
<accession>A0ABP1FXQ7</accession>
<feature type="compositionally biased region" description="Polar residues" evidence="7">
    <location>
        <begin position="1"/>
        <end position="26"/>
    </location>
</feature>
<evidence type="ECO:0000256" key="7">
    <source>
        <dbReference type="SAM" id="MobiDB-lite"/>
    </source>
</evidence>
<sequence length="593" mass="63640">MPSSPAPHTTTNGHGTLDASSGNGISPENEALIADKKDPEAGYPDIETKTRWPFLTSTCKELGKQGRLAIPLGMNLLANYSTSTISLKFIAPLGNEYIAAASLATSTYWMFGKLLVQSLCGALDTRASQAYGMGAYEALPVIFQRTSMLMLAHCIPITLVQLAVPELLRLAGEDPELCRLASAYAIRLLPSLYIEALSRPLNRILIAQRVALPQMFVSIAVAALHFGVNHLLVNTLGLGFLGAAWAIGIASFNTTALTAAWVALAGMRDRVWGKPTWQAFQRWGEFTKLAYSSCFMKVAESWAFGMLVLFAGLLPDPTRSVASTSIAFNTYGITYMPFLAESIAVSTRVGNELGAGRPRNAKMVVFATLTITPLLWLVIACILAEPHLQSALLHLYVDGSDAVLWHTLRQLLTIVAVIELADALQTVLGGVVQGSGRQQKGAIINLVAFYVFAMPLALFLAFYVGWGVLGLFAGMGLGPIIQTLLYGWLVLRTDWEKEASKAATLASKEEEEVLVRQSLDLPRHSMNGAREPLLAGLDRASGQDGLRCPDDGPGDEDSETCCRGGAAPHSGAALDLKYEVVAECGTAPPEDKA</sequence>